<keyword evidence="1 2" id="KW-0175">Coiled coil</keyword>
<dbReference type="Gene3D" id="6.10.140.910">
    <property type="match status" value="1"/>
</dbReference>
<feature type="compositionally biased region" description="Low complexity" evidence="3">
    <location>
        <begin position="13"/>
        <end position="28"/>
    </location>
</feature>
<dbReference type="GO" id="GO:0051286">
    <property type="term" value="C:cell tip"/>
    <property type="evidence" value="ECO:0007669"/>
    <property type="project" value="TreeGrafter"/>
</dbReference>
<dbReference type="GO" id="GO:0005085">
    <property type="term" value="F:guanyl-nucleotide exchange factor activity"/>
    <property type="evidence" value="ECO:0007669"/>
    <property type="project" value="InterPro"/>
</dbReference>
<feature type="compositionally biased region" description="Basic and acidic residues" evidence="3">
    <location>
        <begin position="846"/>
        <end position="858"/>
    </location>
</feature>
<feature type="compositionally biased region" description="Polar residues" evidence="3">
    <location>
        <begin position="859"/>
        <end position="873"/>
    </location>
</feature>
<dbReference type="AlphaFoldDB" id="A0A0D7BQ08"/>
<name>A0A0D7BQ08_9AGAR</name>
<accession>A0A0D7BQ08</accession>
<dbReference type="Proteomes" id="UP000054007">
    <property type="component" value="Unassembled WGS sequence"/>
</dbReference>
<feature type="region of interest" description="Disordered" evidence="3">
    <location>
        <begin position="514"/>
        <end position="912"/>
    </location>
</feature>
<dbReference type="OrthoDB" id="1748564at2759"/>
<dbReference type="Pfam" id="PF06428">
    <property type="entry name" value="Sec2p"/>
    <property type="match status" value="1"/>
</dbReference>
<sequence length="949" mass="104038">MAQDDQVQETHATTNGTNGTTSPTTSDDTNLKRTRHGSDVNAQDMVIASLRSQVDDLFSQVTQLNGKLVKSYDRVSDLEDNLHVAETGARISTKKITELEAERTQHLAALNTGLLVERQHVTAELTRLMEKATEEAAQRGQAESARADIEKDLDDLSATLFDQANTMVAEARFARAQSERKVEDAEGSLKVAEEAVAQMQLQMQALQAEKEDAQRIAEEMQITMGKGKWAQRSQPSIALPPLRLLCSHLPYQEFLLFVAHLRTLHLSTASPPAMSTLLPLPFIARLTNEDSEPSLRLDIAPSLNWLSRRTVLSAIHHGQLSIEPVSSSLIHQESFFANQGNPATPLLCALCGEPVFPSTSTPASHNRFGSWSSSILKKYTMNGNATPPMTPPPLPDSAPEQVYVFRVSSPTALPGAGLPGLNNLNIRSTSHSPSNSTTAANSQPHTITTYALCTNGWCLTRLRQTCTLWAFVRANIVEKVWEEEVPNLPVVSPPSTPAEPPPTPRRLWAALSWGGKEKEKEKEKEKAPEEHILDEKMRAKEKEFQANKNKPLPPPAHPNVIRAPKPVPALPPRNDNRRVPPPFLKSTSPIAHTHSPLDDAPSRQSPGTPDHVAEEVTPGKDDAEKVDEKLVSEPPPTDEKAEDDSAGIPEDPTTVAAVHVPLPPSRPATPISPAGAPPPIPKRAARRPLSAIMHPSRPGTPSMLRTSLDSPKEGNEEKKVPEVTAQTATPVDTAQPELPVPAAVASSAPPLPARRMPRGPRGPSPTITPSTSEVNLLEEKDDVFSDGPGSKKEDNTADEQKEEHHDESQTVSPSHSDEFKDAQEEPDHADADDHHDTESIFDADDPDVHHRHERRDTIRAQSRVVSRQTSPSGSAIEKPEVRVFSDDKRRLSTDTNMFSHPDDLGFVDEPDDDDEIGKYIGNATWEERTWRDLVKIKEELFLARVGASR</sequence>
<dbReference type="CDD" id="cd21044">
    <property type="entry name" value="Rab11BD_RAB3IP_like"/>
    <property type="match status" value="1"/>
</dbReference>
<protein>
    <recommendedName>
        <fullName evidence="4">GDP/GTP exchange factor Sec2 N-terminal domain-containing protein</fullName>
    </recommendedName>
</protein>
<dbReference type="PANTHER" id="PTHR14430:SF0">
    <property type="entry name" value="SEC2P DOMAIN-CONTAINING PROTEIN"/>
    <property type="match status" value="1"/>
</dbReference>
<dbReference type="GO" id="GO:0070319">
    <property type="term" value="C:Golgi to plasma membrane transport vesicle"/>
    <property type="evidence" value="ECO:0007669"/>
    <property type="project" value="TreeGrafter"/>
</dbReference>
<dbReference type="InterPro" id="IPR009449">
    <property type="entry name" value="Sec2_N"/>
</dbReference>
<feature type="coiled-coil region" evidence="2">
    <location>
        <begin position="139"/>
        <end position="223"/>
    </location>
</feature>
<dbReference type="SUPFAM" id="SSF144284">
    <property type="entry name" value="Sec2 N-terminal region"/>
    <property type="match status" value="1"/>
</dbReference>
<feature type="compositionally biased region" description="Basic and acidic residues" evidence="3">
    <location>
        <begin position="515"/>
        <end position="545"/>
    </location>
</feature>
<evidence type="ECO:0000313" key="5">
    <source>
        <dbReference type="EMBL" id="KIY72648.1"/>
    </source>
</evidence>
<feature type="region of interest" description="Disordered" evidence="3">
    <location>
        <begin position="1"/>
        <end position="37"/>
    </location>
</feature>
<feature type="compositionally biased region" description="Basic and acidic residues" evidence="3">
    <location>
        <begin position="815"/>
        <end position="838"/>
    </location>
</feature>
<dbReference type="EMBL" id="KN880441">
    <property type="protein sequence ID" value="KIY72648.1"/>
    <property type="molecule type" value="Genomic_DNA"/>
</dbReference>
<feature type="compositionally biased region" description="Basic and acidic residues" evidence="3">
    <location>
        <begin position="789"/>
        <end position="808"/>
    </location>
</feature>
<dbReference type="GO" id="GO:0006887">
    <property type="term" value="P:exocytosis"/>
    <property type="evidence" value="ECO:0007669"/>
    <property type="project" value="TreeGrafter"/>
</dbReference>
<organism evidence="5 6">
    <name type="scientific">Cylindrobasidium torrendii FP15055 ss-10</name>
    <dbReference type="NCBI Taxonomy" id="1314674"/>
    <lineage>
        <taxon>Eukaryota</taxon>
        <taxon>Fungi</taxon>
        <taxon>Dikarya</taxon>
        <taxon>Basidiomycota</taxon>
        <taxon>Agaricomycotina</taxon>
        <taxon>Agaricomycetes</taxon>
        <taxon>Agaricomycetidae</taxon>
        <taxon>Agaricales</taxon>
        <taxon>Marasmiineae</taxon>
        <taxon>Physalacriaceae</taxon>
        <taxon>Cylindrobasidium</taxon>
    </lineage>
</organism>
<evidence type="ECO:0000259" key="4">
    <source>
        <dbReference type="Pfam" id="PF06428"/>
    </source>
</evidence>
<gene>
    <name evidence="5" type="ORF">CYLTODRAFT_486114</name>
</gene>
<feature type="compositionally biased region" description="Basic and acidic residues" evidence="3">
    <location>
        <begin position="710"/>
        <end position="721"/>
    </location>
</feature>
<evidence type="ECO:0000256" key="1">
    <source>
        <dbReference type="ARBA" id="ARBA00023054"/>
    </source>
</evidence>
<evidence type="ECO:0000256" key="3">
    <source>
        <dbReference type="SAM" id="MobiDB-lite"/>
    </source>
</evidence>
<dbReference type="InterPro" id="IPR040351">
    <property type="entry name" value="RAB3IL/RAB3IP/Sec2"/>
</dbReference>
<proteinExistence type="predicted"/>
<feature type="compositionally biased region" description="Basic and acidic residues" evidence="3">
    <location>
        <begin position="611"/>
        <end position="631"/>
    </location>
</feature>
<dbReference type="STRING" id="1314674.A0A0D7BQ08"/>
<evidence type="ECO:0000313" key="6">
    <source>
        <dbReference type="Proteomes" id="UP000054007"/>
    </source>
</evidence>
<feature type="compositionally biased region" description="Basic and acidic residues" evidence="3">
    <location>
        <begin position="877"/>
        <end position="892"/>
    </location>
</feature>
<keyword evidence="6" id="KW-1185">Reference proteome</keyword>
<evidence type="ECO:0000256" key="2">
    <source>
        <dbReference type="SAM" id="Coils"/>
    </source>
</evidence>
<reference evidence="5 6" key="1">
    <citation type="journal article" date="2015" name="Fungal Genet. Biol.">
        <title>Evolution of novel wood decay mechanisms in Agaricales revealed by the genome sequences of Fistulina hepatica and Cylindrobasidium torrendii.</title>
        <authorList>
            <person name="Floudas D."/>
            <person name="Held B.W."/>
            <person name="Riley R."/>
            <person name="Nagy L.G."/>
            <person name="Koehler G."/>
            <person name="Ransdell A.S."/>
            <person name="Younus H."/>
            <person name="Chow J."/>
            <person name="Chiniquy J."/>
            <person name="Lipzen A."/>
            <person name="Tritt A."/>
            <person name="Sun H."/>
            <person name="Haridas S."/>
            <person name="LaButti K."/>
            <person name="Ohm R.A."/>
            <person name="Kues U."/>
            <person name="Blanchette R.A."/>
            <person name="Grigoriev I.V."/>
            <person name="Minto R.E."/>
            <person name="Hibbett D.S."/>
        </authorList>
    </citation>
    <scope>NUCLEOTIDE SEQUENCE [LARGE SCALE GENOMIC DNA]</scope>
    <source>
        <strain evidence="5 6">FP15055 ss-10</strain>
    </source>
</reference>
<feature type="domain" description="GDP/GTP exchange factor Sec2 N-terminal" evidence="4">
    <location>
        <begin position="76"/>
        <end position="207"/>
    </location>
</feature>
<dbReference type="PANTHER" id="PTHR14430">
    <property type="entry name" value="RABIN3-RELATED"/>
    <property type="match status" value="1"/>
</dbReference>